<dbReference type="InterPro" id="IPR001128">
    <property type="entry name" value="Cyt_P450"/>
</dbReference>
<dbReference type="FunFam" id="1.10.630.10:FF:000064">
    <property type="entry name" value="Cytochrome P450 monooxygenase"/>
    <property type="match status" value="1"/>
</dbReference>
<dbReference type="PANTHER" id="PTHR47955">
    <property type="entry name" value="CYTOCHROME P450 FAMILY 71 PROTEIN"/>
    <property type="match status" value="1"/>
</dbReference>
<dbReference type="GO" id="GO:0005506">
    <property type="term" value="F:iron ion binding"/>
    <property type="evidence" value="ECO:0007669"/>
    <property type="project" value="InterPro"/>
</dbReference>
<feature type="transmembrane region" description="Helical" evidence="7">
    <location>
        <begin position="6"/>
        <end position="24"/>
    </location>
</feature>
<keyword evidence="6" id="KW-0349">Heme</keyword>
<evidence type="ECO:0000313" key="9">
    <source>
        <dbReference type="Proteomes" id="UP000026960"/>
    </source>
</evidence>
<dbReference type="eggNOG" id="KOG0156">
    <property type="taxonomic scope" value="Eukaryota"/>
</dbReference>
<dbReference type="Proteomes" id="UP000026960">
    <property type="component" value="Chromosome 2"/>
</dbReference>
<comment type="similarity">
    <text evidence="1">Belongs to the cytochrome P450 family.</text>
</comment>
<dbReference type="InterPro" id="IPR017972">
    <property type="entry name" value="Cyt_P450_CS"/>
</dbReference>
<dbReference type="EnsemblPlants" id="OBART02G06380.1">
    <property type="protein sequence ID" value="OBART02G06380.1"/>
    <property type="gene ID" value="OBART02G06380"/>
</dbReference>
<keyword evidence="4 7" id="KW-1133">Transmembrane helix</keyword>
<protein>
    <recommendedName>
        <fullName evidence="10">Cytochrome P450</fullName>
    </recommendedName>
</protein>
<name>A0A0D3F1N5_9ORYZ</name>
<evidence type="ECO:0000256" key="1">
    <source>
        <dbReference type="ARBA" id="ARBA00010617"/>
    </source>
</evidence>
<evidence type="ECO:0000256" key="4">
    <source>
        <dbReference type="ARBA" id="ARBA00022989"/>
    </source>
</evidence>
<dbReference type="Gramene" id="OBART02G06380.1">
    <property type="protein sequence ID" value="OBART02G06380.1"/>
    <property type="gene ID" value="OBART02G06380"/>
</dbReference>
<evidence type="ECO:0008006" key="10">
    <source>
        <dbReference type="Google" id="ProtNLM"/>
    </source>
</evidence>
<dbReference type="PaxDb" id="65489-OBART02G06380.1"/>
<evidence type="ECO:0000256" key="6">
    <source>
        <dbReference type="PIRSR" id="PIRSR602401-1"/>
    </source>
</evidence>
<evidence type="ECO:0000256" key="3">
    <source>
        <dbReference type="ARBA" id="ARBA00022723"/>
    </source>
</evidence>
<dbReference type="GO" id="GO:0004497">
    <property type="term" value="F:monooxygenase activity"/>
    <property type="evidence" value="ECO:0007669"/>
    <property type="project" value="InterPro"/>
</dbReference>
<dbReference type="CDD" id="cd11072">
    <property type="entry name" value="CYP71-like"/>
    <property type="match status" value="1"/>
</dbReference>
<sequence length="784" mass="86127">MEEPTSCYGYYHYLALAVAVLVLVRVTRTRGGGSDGVPVVVATSPGAAREVMRTHDVAFATRPVSPTVRIMTADGEGLVFAPYGALWRQLRRIAILELLSARRVQSFRRVREEEAARLAAAVAAAAPHGEAAVNVSERIAVLIADSAVRAMIGDRFKKRDEFLEALAEGLKLVSGFSLADLFPSSWLASFVTGAARRAQENHRKNFELMDRAIEQHQERRAAAAAASGDVVEDDDLVDVLLRIQKGGGLDVPLTMGIIKAVILDLFSAGSETSATTIQWAMSELMRNPRVMKRAQAELRDNLQGKPKVTEEDLADLNYLKLIIKETLRLHLPAPLLLPRESRESCKIFGYDVPKGTTVLVNAWAIGRDPKYWDDPEEFKPERFEDSKIDFKGLDFEFLPFGSGRRMCPGIMFAQPNIELALATLLYHFDWSLPAGVKPSELDMTEEMGITVRRKNDLYLHAVVLIEHLACTAMAPMAQDVAEYLSIFLALVVAPLLLLRVARRARGNGAGRPRLPPGPWRLPVIGSLHHLMGKPHVHRAMADLARRHGAPLMYLRLGEVPFVVASSPDAAREVLRAQDANFASRPWSPTLHVMMADGEGLAFARHGAHWRRLRKICVLELLGPRRVRSFRRVTEEEVARLLAAVAAAAAAGADAVVNVSERAAVLVTDTTMRDEYLEGVAEVGKLLLGLSLGDLFPSSRLASLVSGTARRAAAGHRKMFELMDCAIRHHQERKAAMDADEDILDVLLRIQKEGGHDAPLTMGDVKDTILDLFAAGTETSTATLQ</sequence>
<evidence type="ECO:0000256" key="5">
    <source>
        <dbReference type="ARBA" id="ARBA00023004"/>
    </source>
</evidence>
<reference evidence="8" key="1">
    <citation type="journal article" date="2009" name="Rice">
        <title>De Novo Next Generation Sequencing of Plant Genomes.</title>
        <authorList>
            <person name="Rounsley S."/>
            <person name="Marri P.R."/>
            <person name="Yu Y."/>
            <person name="He R."/>
            <person name="Sisneros N."/>
            <person name="Goicoechea J.L."/>
            <person name="Lee S.J."/>
            <person name="Angelova A."/>
            <person name="Kudrna D."/>
            <person name="Luo M."/>
            <person name="Affourtit J."/>
            <person name="Desany B."/>
            <person name="Knight J."/>
            <person name="Niazi F."/>
            <person name="Egholm M."/>
            <person name="Wing R.A."/>
        </authorList>
    </citation>
    <scope>NUCLEOTIDE SEQUENCE [LARGE SCALE GENOMIC DNA]</scope>
    <source>
        <strain evidence="8">cv. IRGC 105608</strain>
    </source>
</reference>
<dbReference type="AlphaFoldDB" id="A0A0D3F1N5"/>
<dbReference type="PROSITE" id="PS00086">
    <property type="entry name" value="CYTOCHROME_P450"/>
    <property type="match status" value="1"/>
</dbReference>
<evidence type="ECO:0000256" key="7">
    <source>
        <dbReference type="SAM" id="Phobius"/>
    </source>
</evidence>
<dbReference type="SUPFAM" id="SSF48264">
    <property type="entry name" value="Cytochrome P450"/>
    <property type="match status" value="2"/>
</dbReference>
<dbReference type="PRINTS" id="PR00385">
    <property type="entry name" value="P450"/>
</dbReference>
<dbReference type="GO" id="GO:0020037">
    <property type="term" value="F:heme binding"/>
    <property type="evidence" value="ECO:0007669"/>
    <property type="project" value="InterPro"/>
</dbReference>
<evidence type="ECO:0000256" key="2">
    <source>
        <dbReference type="ARBA" id="ARBA00022692"/>
    </source>
</evidence>
<feature type="binding site" description="axial binding residue" evidence="6">
    <location>
        <position position="407"/>
    </location>
    <ligand>
        <name>heme</name>
        <dbReference type="ChEBI" id="CHEBI:30413"/>
    </ligand>
    <ligandPart>
        <name>Fe</name>
        <dbReference type="ChEBI" id="CHEBI:18248"/>
    </ligandPart>
</feature>
<dbReference type="Gene3D" id="1.10.630.10">
    <property type="entry name" value="Cytochrome P450"/>
    <property type="match status" value="2"/>
</dbReference>
<dbReference type="InterPro" id="IPR002401">
    <property type="entry name" value="Cyt_P450_E_grp-I"/>
</dbReference>
<dbReference type="InterPro" id="IPR036396">
    <property type="entry name" value="Cyt_P450_sf"/>
</dbReference>
<comment type="cofactor">
    <cofactor evidence="6">
        <name>heme</name>
        <dbReference type="ChEBI" id="CHEBI:30413"/>
    </cofactor>
</comment>
<dbReference type="GO" id="GO:0016705">
    <property type="term" value="F:oxidoreductase activity, acting on paired donors, with incorporation or reduction of molecular oxygen"/>
    <property type="evidence" value="ECO:0007669"/>
    <property type="project" value="InterPro"/>
</dbReference>
<organism evidence="8">
    <name type="scientific">Oryza barthii</name>
    <dbReference type="NCBI Taxonomy" id="65489"/>
    <lineage>
        <taxon>Eukaryota</taxon>
        <taxon>Viridiplantae</taxon>
        <taxon>Streptophyta</taxon>
        <taxon>Embryophyta</taxon>
        <taxon>Tracheophyta</taxon>
        <taxon>Spermatophyta</taxon>
        <taxon>Magnoliopsida</taxon>
        <taxon>Liliopsida</taxon>
        <taxon>Poales</taxon>
        <taxon>Poaceae</taxon>
        <taxon>BOP clade</taxon>
        <taxon>Oryzoideae</taxon>
        <taxon>Oryzeae</taxon>
        <taxon>Oryzinae</taxon>
        <taxon>Oryza</taxon>
    </lineage>
</organism>
<keyword evidence="2 7" id="KW-0812">Transmembrane</keyword>
<dbReference type="HOGENOM" id="CLU_001570_0_4_1"/>
<proteinExistence type="inferred from homology"/>
<dbReference type="PANTHER" id="PTHR47955:SF21">
    <property type="entry name" value="OS06G0642300 PROTEIN"/>
    <property type="match status" value="1"/>
</dbReference>
<dbReference type="PRINTS" id="PR00463">
    <property type="entry name" value="EP450I"/>
</dbReference>
<dbReference type="STRING" id="65489.A0A0D3F1N5"/>
<accession>A0A0D3F1N5</accession>
<keyword evidence="5 6" id="KW-0408">Iron</keyword>
<evidence type="ECO:0000313" key="8">
    <source>
        <dbReference type="EnsemblPlants" id="OBART02G06380.1"/>
    </source>
</evidence>
<dbReference type="Pfam" id="PF00067">
    <property type="entry name" value="p450"/>
    <property type="match status" value="2"/>
</dbReference>
<keyword evidence="3 6" id="KW-0479">Metal-binding</keyword>
<keyword evidence="7" id="KW-0472">Membrane</keyword>
<keyword evidence="9" id="KW-1185">Reference proteome</keyword>
<reference evidence="8" key="2">
    <citation type="submission" date="2015-03" db="UniProtKB">
        <authorList>
            <consortium name="EnsemblPlants"/>
        </authorList>
    </citation>
    <scope>IDENTIFICATION</scope>
</reference>